<dbReference type="PANTHER" id="PTHR43179">
    <property type="entry name" value="RHAMNOSYLTRANSFERASE WBBL"/>
    <property type="match status" value="1"/>
</dbReference>
<evidence type="ECO:0000259" key="1">
    <source>
        <dbReference type="Pfam" id="PF00535"/>
    </source>
</evidence>
<reference evidence="3 4" key="1">
    <citation type="journal article" date="2014" name="Int. J. Syst. Evol. Microbiol.">
        <title>Methanobacterium paludis sp. nov. and a novel strain of Methanobacterium lacus isolated from northern peatlands.</title>
        <authorList>
            <person name="Cadillo-Quiroz H."/>
            <person name="Brauer S.L."/>
            <person name="Goodson N."/>
            <person name="Yavitt J.B."/>
            <person name="Zinder S.H."/>
        </authorList>
    </citation>
    <scope>NUCLEOTIDE SEQUENCE [LARGE SCALE GENOMIC DNA]</scope>
    <source>
        <strain evidence="4">DSM 25820 / JCM 18151 / SWAN1</strain>
    </source>
</reference>
<feature type="domain" description="Glycosyltransferase 2-like" evidence="1">
    <location>
        <begin position="90"/>
        <end position="220"/>
    </location>
</feature>
<dbReference type="RefSeq" id="WP_013826095.1">
    <property type="nucleotide sequence ID" value="NC_015574.1"/>
</dbReference>
<dbReference type="SUPFAM" id="SSF53448">
    <property type="entry name" value="Nucleotide-diphospho-sugar transferases"/>
    <property type="match status" value="1"/>
</dbReference>
<dbReference type="CDD" id="cd04186">
    <property type="entry name" value="GT_2_like_c"/>
    <property type="match status" value="1"/>
</dbReference>
<keyword evidence="3" id="KW-0808">Transferase</keyword>
<feature type="domain" description="Spore protein YkvP/CgeB glycosyl transferase-like" evidence="2">
    <location>
        <begin position="525"/>
        <end position="664"/>
    </location>
</feature>
<dbReference type="OrthoDB" id="46222at2157"/>
<organism evidence="3 4">
    <name type="scientific">Methanobacterium paludis (strain DSM 25820 / JCM 18151 / SWAN1)</name>
    <dbReference type="NCBI Taxonomy" id="868131"/>
    <lineage>
        <taxon>Archaea</taxon>
        <taxon>Methanobacteriati</taxon>
        <taxon>Methanobacteriota</taxon>
        <taxon>Methanomada group</taxon>
        <taxon>Methanobacteria</taxon>
        <taxon>Methanobacteriales</taxon>
        <taxon>Methanobacteriaceae</taxon>
        <taxon>Methanobacterium</taxon>
    </lineage>
</organism>
<sequence>MVIRSKLKESKYYDQLRKVRNDFKDEFNSLKYKISSVNVKILNSVNLRKYLKKEKALTESQKKELYEFIINKNTSLVDLYSFKDNSPLVSIIILNRNGIKHLKRLFTDFEENVQYPAYEIIVVDNASTDKSVDFLEDLSDELHLKIIKNTENESFSKATNHAAKIAEGAYLLLLNNDVEPTYGWLNQMMQTALESDDTGAVGAKLVYPDCSKSHHNKRNSFKIQHTGVAFKEESGFIKPYNMDKAEIFGEDEKDTLRAAVTAAALLVSKDKYWQVNGMGEKYIYGYEDVDFCLKLLKKGYKNIYCPKALLFHYEFGTQEKNKNKEIKNRRLNNQKLFRQKWNSWLRRKLLMDKLNNDLLFSEKPLKVAFAVTETGKDSSAGDYLTALTFGESLKKFGWEISFLSRKGHGDWYEVEEDIDVLISMLDAYNISKIRSTNNLLIKIAWPRNWINRWISHPNFKGYNLVFAPSETACSYIENKTGIKTLLLPLATNPTRFNNNIPENEELKCDYCFTGSYWDDPREIIEMLDPESLSYTFKLYGENWDKIDKFKNYNQGFINYSKIPEVYRSTKIVVDDANRVTKRYGSVNSRVYDALASGALVITNGEIGANETFEGKIPVYRTKEELNSLIEYYMSHEDERRAKIKQLQKFVLENHTYDHRAETLKDVLKKHTLKTKIAIKIPAPNWETIQEWGDYHMALGLKKELEKENCDVILQVLPEWNGDGDARCDAVIVLRGLSNYQPKKQHFNMMWNISHPDEICINEYNQYDHVFIASKIWAEKIGKKVDVPVEVMLQCTDPELFYPDQDDDYKHDLLFVGNSRKVYRKIIKDLLPTDKDLAVYGTNWEGIISEKYIKGEHIPNRELRKAYSSCKILLNDHWDDMRKEGFISNRLFDGFAAGAFIISDNIQGAKKVFEDALVTYNKPEELVSLIAKYLDNEEERAKEVEKGKSIVIKNHTFQKRTERILEILNKNLS</sequence>
<evidence type="ECO:0000313" key="3">
    <source>
        <dbReference type="EMBL" id="AEG18596.1"/>
    </source>
</evidence>
<dbReference type="GO" id="GO:0016740">
    <property type="term" value="F:transferase activity"/>
    <property type="evidence" value="ECO:0007669"/>
    <property type="project" value="UniProtKB-KW"/>
</dbReference>
<dbReference type="PANTHER" id="PTHR43179:SF7">
    <property type="entry name" value="RHAMNOSYLTRANSFERASE WBBL"/>
    <property type="match status" value="1"/>
</dbReference>
<dbReference type="eggNOG" id="arCOG01384">
    <property type="taxonomic scope" value="Archaea"/>
</dbReference>
<dbReference type="HOGENOM" id="CLU_015701_0_0_2"/>
<dbReference type="Gene3D" id="3.40.50.2000">
    <property type="entry name" value="Glycogen Phosphorylase B"/>
    <property type="match status" value="2"/>
</dbReference>
<dbReference type="KEGG" id="mew:MSWAN_1585"/>
<evidence type="ECO:0000259" key="2">
    <source>
        <dbReference type="Pfam" id="PF13524"/>
    </source>
</evidence>
<dbReference type="SUPFAM" id="SSF53756">
    <property type="entry name" value="UDP-Glycosyltransferase/glycogen phosphorylase"/>
    <property type="match status" value="2"/>
</dbReference>
<dbReference type="AlphaFoldDB" id="F6D279"/>
<dbReference type="GeneID" id="25394795"/>
<dbReference type="Pfam" id="PF13524">
    <property type="entry name" value="Glyco_trans_1_2"/>
    <property type="match status" value="2"/>
</dbReference>
<proteinExistence type="predicted"/>
<dbReference type="eggNOG" id="arCOG07799">
    <property type="taxonomic scope" value="Archaea"/>
</dbReference>
<gene>
    <name evidence="3" type="ordered locus">MSWAN_1585</name>
</gene>
<accession>F6D279</accession>
<evidence type="ECO:0000313" key="4">
    <source>
        <dbReference type="Proteomes" id="UP000009231"/>
    </source>
</evidence>
<dbReference type="InterPro" id="IPR029044">
    <property type="entry name" value="Nucleotide-diphossugar_trans"/>
</dbReference>
<dbReference type="InterPro" id="IPR001173">
    <property type="entry name" value="Glyco_trans_2-like"/>
</dbReference>
<keyword evidence="4" id="KW-1185">Reference proteome</keyword>
<feature type="domain" description="Spore protein YkvP/CgeB glycosyl transferase-like" evidence="2">
    <location>
        <begin position="825"/>
        <end position="965"/>
    </location>
</feature>
<protein>
    <submittedName>
        <fullName evidence="3">Glycosyl transferase family 2</fullName>
    </submittedName>
</protein>
<dbReference type="Proteomes" id="UP000009231">
    <property type="component" value="Chromosome"/>
</dbReference>
<dbReference type="EMBL" id="CP002772">
    <property type="protein sequence ID" value="AEG18596.1"/>
    <property type="molecule type" value="Genomic_DNA"/>
</dbReference>
<dbReference type="InterPro" id="IPR055259">
    <property type="entry name" value="YkvP/CgeB_Glyco_trans-like"/>
</dbReference>
<name>F6D279_METPW</name>
<dbReference type="Gene3D" id="3.90.550.10">
    <property type="entry name" value="Spore Coat Polysaccharide Biosynthesis Protein SpsA, Chain A"/>
    <property type="match status" value="1"/>
</dbReference>
<dbReference type="Pfam" id="PF00535">
    <property type="entry name" value="Glycos_transf_2"/>
    <property type="match status" value="1"/>
</dbReference>
<dbReference type="STRING" id="868131.MSWAN_1585"/>